<dbReference type="InterPro" id="IPR017451">
    <property type="entry name" value="F-box-assoc_interact_dom"/>
</dbReference>
<protein>
    <recommendedName>
        <fullName evidence="1">F-box domain-containing protein</fullName>
    </recommendedName>
</protein>
<dbReference type="CDD" id="cd22157">
    <property type="entry name" value="F-box_AtFBW1-like"/>
    <property type="match status" value="1"/>
</dbReference>
<organism evidence="2 3">
    <name type="scientific">Cuscuta epithymum</name>
    <dbReference type="NCBI Taxonomy" id="186058"/>
    <lineage>
        <taxon>Eukaryota</taxon>
        <taxon>Viridiplantae</taxon>
        <taxon>Streptophyta</taxon>
        <taxon>Embryophyta</taxon>
        <taxon>Tracheophyta</taxon>
        <taxon>Spermatophyta</taxon>
        <taxon>Magnoliopsida</taxon>
        <taxon>eudicotyledons</taxon>
        <taxon>Gunneridae</taxon>
        <taxon>Pentapetalae</taxon>
        <taxon>asterids</taxon>
        <taxon>lamiids</taxon>
        <taxon>Solanales</taxon>
        <taxon>Convolvulaceae</taxon>
        <taxon>Cuscuteae</taxon>
        <taxon>Cuscuta</taxon>
        <taxon>Cuscuta subgen. Cuscuta</taxon>
    </lineage>
</organism>
<dbReference type="Proteomes" id="UP001152523">
    <property type="component" value="Unassembled WGS sequence"/>
</dbReference>
<sequence>MSSAAPFLPIEIIADVLKRLPVKSLIRFQTVCKLWKNVIKSPSFIANHLDHSDRVNLSLISRGRHTTVSGTSILYFLDRDMQLCRFQNNPFIDSLKHASIVDSSNGLLCVLTGLPGTLLSIYVCNPAIREVIEVPRSPSMDLPYIPFLGFAFSPTVNDYKIVIPYVPRGNHKYAFEAYSVTTNSWKNIGMGSLKVTSHPFGYITFNGSMFWFTSQRGLASHECTEVILSLRLAMDEFTLIPLPPLSRKDEIVKLTAYKNRLAVFHCSRCLNRENILIDLWVIEEGIGFSWSKILTCGPYGPYPGIVAPLTIWMNQIVCDVFVTSQEGNTYKIDGAGSFLFDPTSNEVKVLYSGRDGILDSVFTYSESLVPISIDFKV</sequence>
<dbReference type="NCBIfam" id="TIGR01640">
    <property type="entry name" value="F_box_assoc_1"/>
    <property type="match status" value="1"/>
</dbReference>
<dbReference type="Gene3D" id="1.20.1280.50">
    <property type="match status" value="1"/>
</dbReference>
<dbReference type="InterPro" id="IPR001810">
    <property type="entry name" value="F-box_dom"/>
</dbReference>
<dbReference type="InterPro" id="IPR050796">
    <property type="entry name" value="SCF_F-box_component"/>
</dbReference>
<keyword evidence="3" id="KW-1185">Reference proteome</keyword>
<dbReference type="PANTHER" id="PTHR31672:SF10">
    <property type="entry name" value="F-BOX DOMAIN-CONTAINING PROTEIN"/>
    <property type="match status" value="1"/>
</dbReference>
<dbReference type="Pfam" id="PF07734">
    <property type="entry name" value="FBA_1"/>
    <property type="match status" value="1"/>
</dbReference>
<dbReference type="PROSITE" id="PS50181">
    <property type="entry name" value="FBOX"/>
    <property type="match status" value="1"/>
</dbReference>
<feature type="domain" description="F-box" evidence="1">
    <location>
        <begin position="2"/>
        <end position="49"/>
    </location>
</feature>
<dbReference type="PANTHER" id="PTHR31672">
    <property type="entry name" value="BNACNNG10540D PROTEIN"/>
    <property type="match status" value="1"/>
</dbReference>
<name>A0AAV0DBH2_9ASTE</name>
<evidence type="ECO:0000313" key="2">
    <source>
        <dbReference type="EMBL" id="CAH9094761.1"/>
    </source>
</evidence>
<accession>A0AAV0DBH2</accession>
<dbReference type="InterPro" id="IPR015915">
    <property type="entry name" value="Kelch-typ_b-propeller"/>
</dbReference>
<comment type="caution">
    <text evidence="2">The sequence shown here is derived from an EMBL/GenBank/DDBJ whole genome shotgun (WGS) entry which is preliminary data.</text>
</comment>
<dbReference type="EMBL" id="CAMAPF010000082">
    <property type="protein sequence ID" value="CAH9094761.1"/>
    <property type="molecule type" value="Genomic_DNA"/>
</dbReference>
<dbReference type="Pfam" id="PF00646">
    <property type="entry name" value="F-box"/>
    <property type="match status" value="1"/>
</dbReference>
<proteinExistence type="predicted"/>
<dbReference type="SMART" id="SM00256">
    <property type="entry name" value="FBOX"/>
    <property type="match status" value="1"/>
</dbReference>
<dbReference type="InterPro" id="IPR036047">
    <property type="entry name" value="F-box-like_dom_sf"/>
</dbReference>
<dbReference type="SUPFAM" id="SSF81383">
    <property type="entry name" value="F-box domain"/>
    <property type="match status" value="1"/>
</dbReference>
<dbReference type="InterPro" id="IPR006527">
    <property type="entry name" value="F-box-assoc_dom_typ1"/>
</dbReference>
<evidence type="ECO:0000313" key="3">
    <source>
        <dbReference type="Proteomes" id="UP001152523"/>
    </source>
</evidence>
<dbReference type="SUPFAM" id="SSF117281">
    <property type="entry name" value="Kelch motif"/>
    <property type="match status" value="1"/>
</dbReference>
<evidence type="ECO:0000259" key="1">
    <source>
        <dbReference type="PROSITE" id="PS50181"/>
    </source>
</evidence>
<reference evidence="2" key="1">
    <citation type="submission" date="2022-07" db="EMBL/GenBank/DDBJ databases">
        <authorList>
            <person name="Macas J."/>
            <person name="Novak P."/>
            <person name="Neumann P."/>
        </authorList>
    </citation>
    <scope>NUCLEOTIDE SEQUENCE</scope>
</reference>
<gene>
    <name evidence="2" type="ORF">CEPIT_LOCUS12995</name>
</gene>
<dbReference type="AlphaFoldDB" id="A0AAV0DBH2"/>